<protein>
    <submittedName>
        <fullName evidence="2">Uncharacterized protein</fullName>
    </submittedName>
</protein>
<dbReference type="AlphaFoldDB" id="A0A9D5DK57"/>
<sequence length="261" mass="29995">MRVSRYNRILCQWLGRTRGLVAADSRDENLGRLNSENRARESERESETEWGSKWKAMDEDGDERRGTGRSPIGVISAVPSVVDVLKPLGDLPSSVYLDVVSRYKCLLHELKVRLIEIFRSNSNKFRIQYKLDIVDERLALVEELGQQVYKLSAADLARIHSQKDKEECLMVDKMTPVTEKAKGLIILEEEKFLLELNSKLRENLNKLNQEFTQLQEAVSQVDNQLKEANQTSNQFIVDAIDTFKKWSENARQVIQAVEKAN</sequence>
<dbReference type="OrthoDB" id="337603at2759"/>
<gene>
    <name evidence="2" type="ORF">OJ253_1455</name>
</gene>
<name>A0A9D5DK57_9CRYT</name>
<accession>A0A9D5DK57</accession>
<dbReference type="Proteomes" id="UP001067231">
    <property type="component" value="Unassembled WGS sequence"/>
</dbReference>
<evidence type="ECO:0000256" key="1">
    <source>
        <dbReference type="SAM" id="Coils"/>
    </source>
</evidence>
<keyword evidence="1" id="KW-0175">Coiled coil</keyword>
<proteinExistence type="predicted"/>
<feature type="coiled-coil region" evidence="1">
    <location>
        <begin position="190"/>
        <end position="234"/>
    </location>
</feature>
<dbReference type="EMBL" id="JAPCXC010000031">
    <property type="protein sequence ID" value="KAJ1609737.1"/>
    <property type="molecule type" value="Genomic_DNA"/>
</dbReference>
<evidence type="ECO:0000313" key="2">
    <source>
        <dbReference type="EMBL" id="KAJ1609737.1"/>
    </source>
</evidence>
<reference evidence="2" key="1">
    <citation type="submission" date="2022-10" db="EMBL/GenBank/DDBJ databases">
        <title>Adaptive evolution leads to modifications in subtelomeric GC content in a zoonotic Cryptosporidium species.</title>
        <authorList>
            <person name="Li J."/>
            <person name="Feng Y."/>
            <person name="Xiao L."/>
        </authorList>
    </citation>
    <scope>NUCLEOTIDE SEQUENCE</scope>
    <source>
        <strain evidence="2">33844</strain>
    </source>
</reference>
<comment type="caution">
    <text evidence="2">The sequence shown here is derived from an EMBL/GenBank/DDBJ whole genome shotgun (WGS) entry which is preliminary data.</text>
</comment>
<organism evidence="2">
    <name type="scientific">Cryptosporidium canis</name>
    <dbReference type="NCBI Taxonomy" id="195482"/>
    <lineage>
        <taxon>Eukaryota</taxon>
        <taxon>Sar</taxon>
        <taxon>Alveolata</taxon>
        <taxon>Apicomplexa</taxon>
        <taxon>Conoidasida</taxon>
        <taxon>Coccidia</taxon>
        <taxon>Eucoccidiorida</taxon>
        <taxon>Eimeriorina</taxon>
        <taxon>Cryptosporidiidae</taxon>
        <taxon>Cryptosporidium</taxon>
    </lineage>
</organism>